<name>A0ABN9YD48_9DINO</name>
<dbReference type="Proteomes" id="UP001189429">
    <property type="component" value="Unassembled WGS sequence"/>
</dbReference>
<keyword evidence="1 4" id="KW-0479">Metal-binding</keyword>
<feature type="zinc finger region" description="C3H1-type" evidence="4">
    <location>
        <begin position="134"/>
        <end position="161"/>
    </location>
</feature>
<feature type="non-terminal residue" evidence="7">
    <location>
        <position position="300"/>
    </location>
</feature>
<sequence length="300" mass="30942">MPPQSSGAEVAALAGLTRCRASDFITPQGRTRPTPEAGPDAAGDKAAGEPAGPARAPRGAAPEAGGAPGSAAGSGAQRSSRSRSRSGSSRAAPGRREPSRSVPRRPQGPVQCAASSMSPEELAERRQVREQCLLNRRRMCRFFAKGDCQKGVFCIWAHGEAELDTTPQLGHRPRNTRLCIHFQAGWCGQGKACPYAHGTAELVASPRARAPQAALGSAGAGRCLALPAPPQPSDPPARRASLRPNAKKRAAPAAAPPQKNGRATLVPGRGSLRSHRSRSRSAHSPCGRGGAARPAAAAGQ</sequence>
<evidence type="ECO:0000256" key="5">
    <source>
        <dbReference type="SAM" id="MobiDB-lite"/>
    </source>
</evidence>
<keyword evidence="3 4" id="KW-0862">Zinc</keyword>
<accession>A0ABN9YD48</accession>
<dbReference type="SMART" id="SM00356">
    <property type="entry name" value="ZnF_C3H1"/>
    <property type="match status" value="2"/>
</dbReference>
<evidence type="ECO:0000313" key="8">
    <source>
        <dbReference type="Proteomes" id="UP001189429"/>
    </source>
</evidence>
<dbReference type="Gene3D" id="3.30.1370.210">
    <property type="match status" value="1"/>
</dbReference>
<feature type="domain" description="C3H1-type" evidence="6">
    <location>
        <begin position="173"/>
        <end position="200"/>
    </location>
</feature>
<keyword evidence="2 4" id="KW-0863">Zinc-finger</keyword>
<feature type="region of interest" description="Disordered" evidence="5">
    <location>
        <begin position="18"/>
        <end position="122"/>
    </location>
</feature>
<evidence type="ECO:0000259" key="6">
    <source>
        <dbReference type="PROSITE" id="PS50103"/>
    </source>
</evidence>
<comment type="caution">
    <text evidence="7">The sequence shown here is derived from an EMBL/GenBank/DDBJ whole genome shotgun (WGS) entry which is preliminary data.</text>
</comment>
<evidence type="ECO:0000256" key="1">
    <source>
        <dbReference type="ARBA" id="ARBA00022723"/>
    </source>
</evidence>
<dbReference type="EMBL" id="CAUYUJ010022232">
    <property type="protein sequence ID" value="CAK0909638.1"/>
    <property type="molecule type" value="Genomic_DNA"/>
</dbReference>
<dbReference type="Pfam" id="PF00642">
    <property type="entry name" value="zf-CCCH"/>
    <property type="match status" value="1"/>
</dbReference>
<dbReference type="InterPro" id="IPR000571">
    <property type="entry name" value="Znf_CCCH"/>
</dbReference>
<protein>
    <recommendedName>
        <fullName evidence="6">C3H1-type domain-containing protein</fullName>
    </recommendedName>
</protein>
<feature type="compositionally biased region" description="Low complexity" evidence="5">
    <location>
        <begin position="48"/>
        <end position="92"/>
    </location>
</feature>
<dbReference type="SUPFAM" id="SSF90229">
    <property type="entry name" value="CCCH zinc finger"/>
    <property type="match status" value="2"/>
</dbReference>
<dbReference type="InterPro" id="IPR036855">
    <property type="entry name" value="Znf_CCCH_sf"/>
</dbReference>
<feature type="region of interest" description="Disordered" evidence="5">
    <location>
        <begin position="224"/>
        <end position="300"/>
    </location>
</feature>
<feature type="compositionally biased region" description="Basic residues" evidence="5">
    <location>
        <begin position="272"/>
        <end position="281"/>
    </location>
</feature>
<keyword evidence="8" id="KW-1185">Reference proteome</keyword>
<gene>
    <name evidence="7" type="ORF">PCOR1329_LOCUS83998</name>
</gene>
<evidence type="ECO:0000256" key="4">
    <source>
        <dbReference type="PROSITE-ProRule" id="PRU00723"/>
    </source>
</evidence>
<feature type="domain" description="C3H1-type" evidence="6">
    <location>
        <begin position="134"/>
        <end position="161"/>
    </location>
</feature>
<proteinExistence type="predicted"/>
<organism evidence="7 8">
    <name type="scientific">Prorocentrum cordatum</name>
    <dbReference type="NCBI Taxonomy" id="2364126"/>
    <lineage>
        <taxon>Eukaryota</taxon>
        <taxon>Sar</taxon>
        <taxon>Alveolata</taxon>
        <taxon>Dinophyceae</taxon>
        <taxon>Prorocentrales</taxon>
        <taxon>Prorocentraceae</taxon>
        <taxon>Prorocentrum</taxon>
    </lineage>
</organism>
<reference evidence="7" key="1">
    <citation type="submission" date="2023-10" db="EMBL/GenBank/DDBJ databases">
        <authorList>
            <person name="Chen Y."/>
            <person name="Shah S."/>
            <person name="Dougan E. K."/>
            <person name="Thang M."/>
            <person name="Chan C."/>
        </authorList>
    </citation>
    <scope>NUCLEOTIDE SEQUENCE [LARGE SCALE GENOMIC DNA]</scope>
</reference>
<evidence type="ECO:0000313" key="7">
    <source>
        <dbReference type="EMBL" id="CAK0909638.1"/>
    </source>
</evidence>
<evidence type="ECO:0000256" key="2">
    <source>
        <dbReference type="ARBA" id="ARBA00022771"/>
    </source>
</evidence>
<dbReference type="PROSITE" id="PS50103">
    <property type="entry name" value="ZF_C3H1"/>
    <property type="match status" value="2"/>
</dbReference>
<evidence type="ECO:0000256" key="3">
    <source>
        <dbReference type="ARBA" id="ARBA00022833"/>
    </source>
</evidence>
<feature type="zinc finger region" description="C3H1-type" evidence="4">
    <location>
        <begin position="173"/>
        <end position="200"/>
    </location>
</feature>
<feature type="compositionally biased region" description="Low complexity" evidence="5">
    <location>
        <begin position="291"/>
        <end position="300"/>
    </location>
</feature>